<dbReference type="Gene3D" id="3.10.450.40">
    <property type="match status" value="1"/>
</dbReference>
<accession>A0A926I4N1</accession>
<name>A0A926I4N1_9FIRM</name>
<organism evidence="2 3">
    <name type="scientific">Ligaoa zhengdingensis</name>
    <dbReference type="NCBI Taxonomy" id="2763658"/>
    <lineage>
        <taxon>Bacteria</taxon>
        <taxon>Bacillati</taxon>
        <taxon>Bacillota</taxon>
        <taxon>Clostridia</taxon>
        <taxon>Eubacteriales</taxon>
        <taxon>Oscillospiraceae</taxon>
        <taxon>Ligaoa</taxon>
    </lineage>
</organism>
<keyword evidence="3" id="KW-1185">Reference proteome</keyword>
<comment type="caution">
    <text evidence="2">The sequence shown here is derived from an EMBL/GenBank/DDBJ whole genome shotgun (WGS) entry which is preliminary data.</text>
</comment>
<dbReference type="Proteomes" id="UP000653127">
    <property type="component" value="Unassembled WGS sequence"/>
</dbReference>
<proteinExistence type="predicted"/>
<evidence type="ECO:0000313" key="3">
    <source>
        <dbReference type="Proteomes" id="UP000653127"/>
    </source>
</evidence>
<evidence type="ECO:0000313" key="2">
    <source>
        <dbReference type="EMBL" id="MBC8546575.1"/>
    </source>
</evidence>
<protein>
    <submittedName>
        <fullName evidence="2">GPW/gp25 family protein</fullName>
    </submittedName>
</protein>
<gene>
    <name evidence="2" type="ORF">H8711_06455</name>
</gene>
<dbReference type="InterPro" id="IPR007048">
    <property type="entry name" value="IraD/Gp25-like"/>
</dbReference>
<dbReference type="SUPFAM" id="SSF160719">
    <property type="entry name" value="gpW/gp25-like"/>
    <property type="match status" value="1"/>
</dbReference>
<reference evidence="2" key="1">
    <citation type="submission" date="2020-08" db="EMBL/GenBank/DDBJ databases">
        <title>Genome public.</title>
        <authorList>
            <person name="Liu C."/>
            <person name="Sun Q."/>
        </authorList>
    </citation>
    <scope>NUCLEOTIDE SEQUENCE</scope>
    <source>
        <strain evidence="2">NSJ-31</strain>
    </source>
</reference>
<sequence>MEDTRAFLGRGFSFPPRLDQTTGRFVMCSAEEDIRQSIYLIVMTRRRERAMLPDFGCDVHNYVFGLPDDASLSMVRSEIVDALTRWEPRIINVGVQVDMSGLSEGKVVFSISYTVRATNNPNNLVFPYYLYEGVGLE</sequence>
<dbReference type="EMBL" id="JACRST010000007">
    <property type="protein sequence ID" value="MBC8546575.1"/>
    <property type="molecule type" value="Genomic_DNA"/>
</dbReference>
<feature type="domain" description="IraD/Gp25-like" evidence="1">
    <location>
        <begin position="29"/>
        <end position="119"/>
    </location>
</feature>
<evidence type="ECO:0000259" key="1">
    <source>
        <dbReference type="Pfam" id="PF04965"/>
    </source>
</evidence>
<dbReference type="Pfam" id="PF04965">
    <property type="entry name" value="GPW_gp25"/>
    <property type="match status" value="1"/>
</dbReference>
<dbReference type="RefSeq" id="WP_249282653.1">
    <property type="nucleotide sequence ID" value="NZ_JACRST010000007.1"/>
</dbReference>
<dbReference type="AlphaFoldDB" id="A0A926I4N1"/>